<dbReference type="Pfam" id="PF00149">
    <property type="entry name" value="Metallophos"/>
    <property type="match status" value="1"/>
</dbReference>
<evidence type="ECO:0000256" key="1">
    <source>
        <dbReference type="ARBA" id="ARBA00022729"/>
    </source>
</evidence>
<dbReference type="Proteomes" id="UP001500945">
    <property type="component" value="Unassembled WGS sequence"/>
</dbReference>
<reference evidence="5" key="1">
    <citation type="journal article" date="2019" name="Int. J. Syst. Evol. Microbiol.">
        <title>The Global Catalogue of Microorganisms (GCM) 10K type strain sequencing project: providing services to taxonomists for standard genome sequencing and annotation.</title>
        <authorList>
            <consortium name="The Broad Institute Genomics Platform"/>
            <consortium name="The Broad Institute Genome Sequencing Center for Infectious Disease"/>
            <person name="Wu L."/>
            <person name="Ma J."/>
        </authorList>
    </citation>
    <scope>NUCLEOTIDE SEQUENCE [LARGE SCALE GENOMIC DNA]</scope>
    <source>
        <strain evidence="5">JCM 17809</strain>
    </source>
</reference>
<dbReference type="PANTHER" id="PTHR22953">
    <property type="entry name" value="ACID PHOSPHATASE RELATED"/>
    <property type="match status" value="1"/>
</dbReference>
<evidence type="ECO:0000259" key="3">
    <source>
        <dbReference type="Pfam" id="PF00149"/>
    </source>
</evidence>
<evidence type="ECO:0000313" key="5">
    <source>
        <dbReference type="Proteomes" id="UP001500945"/>
    </source>
</evidence>
<keyword evidence="5" id="KW-1185">Reference proteome</keyword>
<feature type="signal peptide" evidence="2">
    <location>
        <begin position="1"/>
        <end position="24"/>
    </location>
</feature>
<feature type="domain" description="Calcineurin-like phosphoesterase" evidence="3">
    <location>
        <begin position="44"/>
        <end position="233"/>
    </location>
</feature>
<dbReference type="PROSITE" id="PS51257">
    <property type="entry name" value="PROKAR_LIPOPROTEIN"/>
    <property type="match status" value="1"/>
</dbReference>
<dbReference type="PANTHER" id="PTHR22953:SF153">
    <property type="entry name" value="PURPLE ACID PHOSPHATASE"/>
    <property type="match status" value="1"/>
</dbReference>
<proteinExistence type="predicted"/>
<dbReference type="InterPro" id="IPR006311">
    <property type="entry name" value="TAT_signal"/>
</dbReference>
<sequence>MPSRARRALLPLVLVAALAGCAAAAETLPTPGATLPASPVAPTTLAVVTDVGNCDEGSARVADMVDGWAPEAIVTAGDNTQGTEGCTPYTDSVDDYYGEYVRDPAGPRFWPALGNHDHENKGAGLAAYLAYFDYLSADDDPQRRWYDQQLGPVHVFVLDSEASEADLAAQRTWLRGALATARSAEPRTWNVVVFHRPAHSSGSHGPFEPMSEAAGWDYRGWGADIVLAGHQHLYEDVVVDGLHHVTAGVGASEIARPCPDTLVDGSRRCVDGPGALRLTSTPATLLLEYHQPVDGGSTVADVITLTR</sequence>
<dbReference type="PROSITE" id="PS51318">
    <property type="entry name" value="TAT"/>
    <property type="match status" value="1"/>
</dbReference>
<gene>
    <name evidence="4" type="ORF">GCM10023168_23860</name>
</gene>
<dbReference type="SUPFAM" id="SSF56300">
    <property type="entry name" value="Metallo-dependent phosphatases"/>
    <property type="match status" value="1"/>
</dbReference>
<dbReference type="InterPro" id="IPR004843">
    <property type="entry name" value="Calcineurin-like_PHP"/>
</dbReference>
<dbReference type="Gene3D" id="3.60.21.10">
    <property type="match status" value="1"/>
</dbReference>
<name>A0ABP8KHZ7_9MICO</name>
<dbReference type="InterPro" id="IPR029052">
    <property type="entry name" value="Metallo-depent_PP-like"/>
</dbReference>
<evidence type="ECO:0000256" key="2">
    <source>
        <dbReference type="SAM" id="SignalP"/>
    </source>
</evidence>
<feature type="chain" id="PRO_5045510176" description="Calcineurin-like phosphoesterase domain-containing protein" evidence="2">
    <location>
        <begin position="25"/>
        <end position="307"/>
    </location>
</feature>
<keyword evidence="1 2" id="KW-0732">Signal</keyword>
<dbReference type="InterPro" id="IPR039331">
    <property type="entry name" value="PAPs-like"/>
</dbReference>
<evidence type="ECO:0000313" key="4">
    <source>
        <dbReference type="EMBL" id="GAA4407621.1"/>
    </source>
</evidence>
<accession>A0ABP8KHZ7</accession>
<protein>
    <recommendedName>
        <fullName evidence="3">Calcineurin-like phosphoesterase domain-containing protein</fullName>
    </recommendedName>
</protein>
<organism evidence="4 5">
    <name type="scientific">Fodinibacter luteus</name>
    <dbReference type="NCBI Taxonomy" id="552064"/>
    <lineage>
        <taxon>Bacteria</taxon>
        <taxon>Bacillati</taxon>
        <taxon>Actinomycetota</taxon>
        <taxon>Actinomycetes</taxon>
        <taxon>Micrococcales</taxon>
        <taxon>Intrasporangiaceae</taxon>
        <taxon>Fodinibacter (ex Wang et al. 2009)</taxon>
    </lineage>
</organism>
<dbReference type="EMBL" id="BAABGM010000015">
    <property type="protein sequence ID" value="GAA4407621.1"/>
    <property type="molecule type" value="Genomic_DNA"/>
</dbReference>
<comment type="caution">
    <text evidence="4">The sequence shown here is derived from an EMBL/GenBank/DDBJ whole genome shotgun (WGS) entry which is preliminary data.</text>
</comment>